<dbReference type="Gene3D" id="1.25.40.10">
    <property type="entry name" value="Tetratricopeptide repeat domain"/>
    <property type="match status" value="1"/>
</dbReference>
<dbReference type="Gene3D" id="3.40.50.300">
    <property type="entry name" value="P-loop containing nucleotide triphosphate hydrolases"/>
    <property type="match status" value="1"/>
</dbReference>
<sequence>MEAAAHIAKHEFGAAEAILRPYLKEQPGDVNAIRMLGEIGLELGALRDAENLLAQCVKLAPDYPAGRYSYANVLYKRHRFSEAIEQLDKLLHIAPNNPAYLALKAANLAEISQHQQAIDIFSELLAHDPTNASVRLSLGHAQRAVGDQTAAIDTYRKVAESSPEYGEACWSLANLKTYRFSESALETMREQLKASGGDYRKTYHLLFALAKALEDAKRYQEAMAALAQGNKLKSKTVPWSTDQFEQDTQALIDFFQAERLQILASSELHAPDPIFIVGLPRAGSTLIEQILSSHSQVEGTAELANMIAIARSLANKTNRSSKSQYPEILEQLNEQQLAALGKRYLDETRLQRQTQKPYFIDKMPNNFSHIGLIHQIIPNAKVIDARRNPMDCCFSGYKQLFASGQGFTYSQRRIAHYYRQYERLMNHWDVVFPGFVYRVHYEAMIENPEHEIRALLTYCGLEFEEACLNFHETQRPVRTASSEQVRQPINRKGIGAWKPYEAWLKPMMTELGDSVGHYPYN</sequence>
<dbReference type="OrthoDB" id="9815894at2"/>
<dbReference type="eggNOG" id="COG0457">
    <property type="taxonomic scope" value="Bacteria"/>
</dbReference>
<evidence type="ECO:0000313" key="2">
    <source>
        <dbReference type="Proteomes" id="UP000005615"/>
    </source>
</evidence>
<dbReference type="PANTHER" id="PTHR12788">
    <property type="entry name" value="PROTEIN-TYROSINE SULFOTRANSFERASE 2"/>
    <property type="match status" value="1"/>
</dbReference>
<dbReference type="RefSeq" id="WP_009576394.1">
    <property type="nucleotide sequence ID" value="NZ_CP036423.1"/>
</dbReference>
<dbReference type="SMART" id="SM00028">
    <property type="entry name" value="TPR"/>
    <property type="match status" value="5"/>
</dbReference>
<dbReference type="InterPro" id="IPR026634">
    <property type="entry name" value="TPST-like"/>
</dbReference>
<name>F3L3M3_9GAMM</name>
<dbReference type="EMBL" id="AEIG01000065">
    <property type="protein sequence ID" value="EGG29053.1"/>
    <property type="molecule type" value="Genomic_DNA"/>
</dbReference>
<dbReference type="SUPFAM" id="SSF52540">
    <property type="entry name" value="P-loop containing nucleoside triphosphate hydrolases"/>
    <property type="match status" value="1"/>
</dbReference>
<protein>
    <submittedName>
        <fullName evidence="1">TPR domain protein</fullName>
    </submittedName>
</protein>
<keyword evidence="2" id="KW-1185">Reference proteome</keyword>
<organism evidence="1 2">
    <name type="scientific">Aequoribacter fuscus</name>
    <dbReference type="NCBI Taxonomy" id="2518989"/>
    <lineage>
        <taxon>Bacteria</taxon>
        <taxon>Pseudomonadati</taxon>
        <taxon>Pseudomonadota</taxon>
        <taxon>Gammaproteobacteria</taxon>
        <taxon>Cellvibrionales</taxon>
        <taxon>Halieaceae</taxon>
        <taxon>Aequoribacter</taxon>
    </lineage>
</organism>
<comment type="caution">
    <text evidence="1">The sequence shown here is derived from an EMBL/GenBank/DDBJ whole genome shotgun (WGS) entry which is preliminary data.</text>
</comment>
<evidence type="ECO:0000313" key="1">
    <source>
        <dbReference type="EMBL" id="EGG29053.1"/>
    </source>
</evidence>
<gene>
    <name evidence="1" type="ORF">IMCC3088_2215</name>
</gene>
<dbReference type="Proteomes" id="UP000005615">
    <property type="component" value="Unassembled WGS sequence"/>
</dbReference>
<reference evidence="1 2" key="1">
    <citation type="journal article" date="2011" name="J. Bacteriol.">
        <title>Genome sequence of strain IMCC3088, a proteorhodopsin-containing marine bacterium belonging to the OM60/NOR5 clade.</title>
        <authorList>
            <person name="Jang Y."/>
            <person name="Oh H.M."/>
            <person name="Kang I."/>
            <person name="Lee K."/>
            <person name="Yang S.J."/>
            <person name="Cho J.C."/>
        </authorList>
    </citation>
    <scope>NUCLEOTIDE SEQUENCE [LARGE SCALE GENOMIC DNA]</scope>
    <source>
        <strain evidence="1 2">IMCC3088</strain>
    </source>
</reference>
<proteinExistence type="predicted"/>
<dbReference type="AlphaFoldDB" id="F3L3M3"/>
<dbReference type="PROSITE" id="PS50005">
    <property type="entry name" value="TPR"/>
    <property type="match status" value="2"/>
</dbReference>
<dbReference type="GO" id="GO:0008476">
    <property type="term" value="F:protein-tyrosine sulfotransferase activity"/>
    <property type="evidence" value="ECO:0007669"/>
    <property type="project" value="InterPro"/>
</dbReference>
<dbReference type="PANTHER" id="PTHR12788:SF10">
    <property type="entry name" value="PROTEIN-TYROSINE SULFOTRANSFERASE"/>
    <property type="match status" value="1"/>
</dbReference>
<dbReference type="SUPFAM" id="SSF48452">
    <property type="entry name" value="TPR-like"/>
    <property type="match status" value="1"/>
</dbReference>
<dbReference type="InterPro" id="IPR019734">
    <property type="entry name" value="TPR_rpt"/>
</dbReference>
<accession>F3L3M3</accession>
<dbReference type="InterPro" id="IPR011990">
    <property type="entry name" value="TPR-like_helical_dom_sf"/>
</dbReference>
<dbReference type="STRING" id="2518989.IMCC3088_2215"/>
<dbReference type="InterPro" id="IPR027417">
    <property type="entry name" value="P-loop_NTPase"/>
</dbReference>
<dbReference type="Pfam" id="PF14559">
    <property type="entry name" value="TPR_19"/>
    <property type="match status" value="1"/>
</dbReference>
<dbReference type="Pfam" id="PF13432">
    <property type="entry name" value="TPR_16"/>
    <property type="match status" value="1"/>
</dbReference>
<dbReference type="Pfam" id="PF13469">
    <property type="entry name" value="Sulfotransfer_3"/>
    <property type="match status" value="1"/>
</dbReference>